<proteinExistence type="predicted"/>
<dbReference type="InterPro" id="IPR025622">
    <property type="entry name" value="YqzE"/>
</dbReference>
<dbReference type="Pfam" id="PF14038">
    <property type="entry name" value="YqzE"/>
    <property type="match status" value="1"/>
</dbReference>
<sequence length="76" mass="9184">MADQTFIEFIIDLTLDHYQKPKAEREKLKEERKQLVYSPYSHKWFGLFPSTIRQLRAHNQKKQVKTNPASDKKDHR</sequence>
<dbReference type="Proteomes" id="UP001501734">
    <property type="component" value="Unassembled WGS sequence"/>
</dbReference>
<comment type="caution">
    <text evidence="2">The sequence shown here is derived from an EMBL/GenBank/DDBJ whole genome shotgun (WGS) entry which is preliminary data.</text>
</comment>
<feature type="region of interest" description="Disordered" evidence="1">
    <location>
        <begin position="57"/>
        <end position="76"/>
    </location>
</feature>
<evidence type="ECO:0000313" key="3">
    <source>
        <dbReference type="Proteomes" id="UP001501734"/>
    </source>
</evidence>
<accession>A0ABP7VG28</accession>
<gene>
    <name evidence="2" type="ORF">GCM10022410_10680</name>
</gene>
<organism evidence="2 3">
    <name type="scientific">Amphibacillus indicireducens</name>
    <dbReference type="NCBI Taxonomy" id="1076330"/>
    <lineage>
        <taxon>Bacteria</taxon>
        <taxon>Bacillati</taxon>
        <taxon>Bacillota</taxon>
        <taxon>Bacilli</taxon>
        <taxon>Bacillales</taxon>
        <taxon>Bacillaceae</taxon>
        <taxon>Amphibacillus</taxon>
    </lineage>
</organism>
<reference evidence="3" key="1">
    <citation type="journal article" date="2019" name="Int. J. Syst. Evol. Microbiol.">
        <title>The Global Catalogue of Microorganisms (GCM) 10K type strain sequencing project: providing services to taxonomists for standard genome sequencing and annotation.</title>
        <authorList>
            <consortium name="The Broad Institute Genomics Platform"/>
            <consortium name="The Broad Institute Genome Sequencing Center for Infectious Disease"/>
            <person name="Wu L."/>
            <person name="Ma J."/>
        </authorList>
    </citation>
    <scope>NUCLEOTIDE SEQUENCE [LARGE SCALE GENOMIC DNA]</scope>
    <source>
        <strain evidence="3">JCM 17250</strain>
    </source>
</reference>
<dbReference type="RefSeq" id="WP_344911110.1">
    <property type="nucleotide sequence ID" value="NZ_BAABDL010000053.1"/>
</dbReference>
<evidence type="ECO:0000313" key="2">
    <source>
        <dbReference type="EMBL" id="GAA4066092.1"/>
    </source>
</evidence>
<name>A0ABP7VG28_9BACI</name>
<keyword evidence="3" id="KW-1185">Reference proteome</keyword>
<dbReference type="EMBL" id="BAABDL010000053">
    <property type="protein sequence ID" value="GAA4066092.1"/>
    <property type="molecule type" value="Genomic_DNA"/>
</dbReference>
<evidence type="ECO:0008006" key="4">
    <source>
        <dbReference type="Google" id="ProtNLM"/>
    </source>
</evidence>
<protein>
    <recommendedName>
        <fullName evidence="4">YqzE family protein</fullName>
    </recommendedName>
</protein>
<evidence type="ECO:0000256" key="1">
    <source>
        <dbReference type="SAM" id="MobiDB-lite"/>
    </source>
</evidence>